<dbReference type="AlphaFoldDB" id="A0AA90R865"/>
<protein>
    <submittedName>
        <fullName evidence="2">ATP-binding protein</fullName>
    </submittedName>
</protein>
<dbReference type="RefSeq" id="WP_308913469.1">
    <property type="nucleotide sequence ID" value="NZ_JAVGVR010000001.1"/>
</dbReference>
<accession>A0AA90R865</accession>
<dbReference type="InterPro" id="IPR036890">
    <property type="entry name" value="HATPase_C_sf"/>
</dbReference>
<feature type="compositionally biased region" description="Low complexity" evidence="1">
    <location>
        <begin position="375"/>
        <end position="400"/>
    </location>
</feature>
<dbReference type="GO" id="GO:0005524">
    <property type="term" value="F:ATP binding"/>
    <property type="evidence" value="ECO:0007669"/>
    <property type="project" value="UniProtKB-KW"/>
</dbReference>
<feature type="compositionally biased region" description="Polar residues" evidence="1">
    <location>
        <begin position="404"/>
        <end position="447"/>
    </location>
</feature>
<keyword evidence="2" id="KW-0067">ATP-binding</keyword>
<organism evidence="2 3">
    <name type="scientific">Bacillus salipaludis</name>
    <dbReference type="NCBI Taxonomy" id="2547811"/>
    <lineage>
        <taxon>Bacteria</taxon>
        <taxon>Bacillati</taxon>
        <taxon>Bacillota</taxon>
        <taxon>Bacilli</taxon>
        <taxon>Bacillales</taxon>
        <taxon>Bacillaceae</taxon>
        <taxon>Bacillus</taxon>
    </lineage>
</organism>
<sequence>MRDIGYDLPNSIADLVDNSIAAGATEVFVDLIFKENESCIRIFDNGIGMSPNQIDEALRYGSNRDYSSNDLGKFGLGLKTASLSHCRKLSVASRQKGSKEISILMWDMDHIEKKDRWEALRLELHEANPNLYEKLQDNTGTSILWDDLDRVSTGSLDKESFIASCRQVEEHLGIVFHRFLNQEAKRKLPLAIYINGNQIKAWDPFVKNEPQTRILPSEEFSYEHKGKQLSIKVQPYILPHEKLFSSKAAHVSAAGPKKWNRQQGFYIYRNDRLIQSGGWNRVRAADEHTKLARVAIDFNSGADESFKVNIAKMTVQLPTKVRPELTKFASQIASAADKIYREGSKKKKQNGMSWTSNSSNGQISKPNSQSNHVPNSVSNSTNQNNITSSSTPNLSSGSNPKPSAAQNPTSWSNPKPSAELNPTSWSNPKPSVAPNQTSHSSPASNIVPNYSPTNGLFQNGGAISELGSGNDLVRAVITVLERELSDNPKTLNRIMTSLAKLRPEFRTSREE</sequence>
<evidence type="ECO:0000256" key="1">
    <source>
        <dbReference type="SAM" id="MobiDB-lite"/>
    </source>
</evidence>
<comment type="caution">
    <text evidence="2">The sequence shown here is derived from an EMBL/GenBank/DDBJ whole genome shotgun (WGS) entry which is preliminary data.</text>
</comment>
<reference evidence="2" key="1">
    <citation type="submission" date="2023-08" db="EMBL/GenBank/DDBJ databases">
        <title>Nitrogen cycling bacteria in agricultural field soils.</title>
        <authorList>
            <person name="Jang J."/>
        </authorList>
    </citation>
    <scope>NUCLEOTIDE SEQUENCE</scope>
    <source>
        <strain evidence="2">PS3-36</strain>
    </source>
</reference>
<gene>
    <name evidence="2" type="ORF">RCG21_17265</name>
</gene>
<evidence type="ECO:0000313" key="3">
    <source>
        <dbReference type="Proteomes" id="UP001178888"/>
    </source>
</evidence>
<feature type="region of interest" description="Disordered" evidence="1">
    <location>
        <begin position="341"/>
        <end position="447"/>
    </location>
</feature>
<feature type="compositionally biased region" description="Polar residues" evidence="1">
    <location>
        <begin position="350"/>
        <end position="374"/>
    </location>
</feature>
<evidence type="ECO:0000313" key="2">
    <source>
        <dbReference type="EMBL" id="MDQ6598083.1"/>
    </source>
</evidence>
<proteinExistence type="predicted"/>
<dbReference type="SUPFAM" id="SSF55874">
    <property type="entry name" value="ATPase domain of HSP90 chaperone/DNA topoisomerase II/histidine kinase"/>
    <property type="match status" value="1"/>
</dbReference>
<dbReference type="EMBL" id="JAVGVR010000001">
    <property type="protein sequence ID" value="MDQ6598083.1"/>
    <property type="molecule type" value="Genomic_DNA"/>
</dbReference>
<keyword evidence="2" id="KW-0547">Nucleotide-binding</keyword>
<name>A0AA90R865_9BACI</name>
<dbReference type="Gene3D" id="3.30.565.10">
    <property type="entry name" value="Histidine kinase-like ATPase, C-terminal domain"/>
    <property type="match status" value="1"/>
</dbReference>
<keyword evidence="3" id="KW-1185">Reference proteome</keyword>
<dbReference type="Proteomes" id="UP001178888">
    <property type="component" value="Unassembled WGS sequence"/>
</dbReference>
<dbReference type="Pfam" id="PF13589">
    <property type="entry name" value="HATPase_c_3"/>
    <property type="match status" value="1"/>
</dbReference>